<keyword evidence="12" id="KW-1185">Reference proteome</keyword>
<evidence type="ECO:0000256" key="1">
    <source>
        <dbReference type="ARBA" id="ARBA00012444"/>
    </source>
</evidence>
<comment type="catalytic activity">
    <reaction evidence="7">
        <text>L-threonyl-[protein] + ATP = O-phospho-L-threonyl-[protein] + ADP + H(+)</text>
        <dbReference type="Rhea" id="RHEA:46608"/>
        <dbReference type="Rhea" id="RHEA-COMP:11060"/>
        <dbReference type="Rhea" id="RHEA-COMP:11605"/>
        <dbReference type="ChEBI" id="CHEBI:15378"/>
        <dbReference type="ChEBI" id="CHEBI:30013"/>
        <dbReference type="ChEBI" id="CHEBI:30616"/>
        <dbReference type="ChEBI" id="CHEBI:61977"/>
        <dbReference type="ChEBI" id="CHEBI:456216"/>
        <dbReference type="EC" id="2.7.11.11"/>
    </reaction>
</comment>
<dbReference type="Pfam" id="PF00069">
    <property type="entry name" value="Pkinase"/>
    <property type="match status" value="1"/>
</dbReference>
<evidence type="ECO:0000313" key="12">
    <source>
        <dbReference type="Proteomes" id="UP000623467"/>
    </source>
</evidence>
<dbReference type="InterPro" id="IPR000719">
    <property type="entry name" value="Prot_kinase_dom"/>
</dbReference>
<comment type="catalytic activity">
    <reaction evidence="8">
        <text>L-seryl-[protein] + ATP = O-phospho-L-seryl-[protein] + ADP + H(+)</text>
        <dbReference type="Rhea" id="RHEA:17989"/>
        <dbReference type="Rhea" id="RHEA-COMP:9863"/>
        <dbReference type="Rhea" id="RHEA-COMP:11604"/>
        <dbReference type="ChEBI" id="CHEBI:15378"/>
        <dbReference type="ChEBI" id="CHEBI:29999"/>
        <dbReference type="ChEBI" id="CHEBI:30616"/>
        <dbReference type="ChEBI" id="CHEBI:83421"/>
        <dbReference type="ChEBI" id="CHEBI:456216"/>
        <dbReference type="EC" id="2.7.11.11"/>
    </reaction>
</comment>
<gene>
    <name evidence="11" type="ORF">MSAN_01660500</name>
</gene>
<evidence type="ECO:0000313" key="11">
    <source>
        <dbReference type="EMBL" id="KAF7350983.1"/>
    </source>
</evidence>
<feature type="compositionally biased region" description="Pro residues" evidence="9">
    <location>
        <begin position="122"/>
        <end position="134"/>
    </location>
</feature>
<dbReference type="AlphaFoldDB" id="A0A8H7CXH2"/>
<dbReference type="EC" id="2.7.11.11" evidence="1"/>
<dbReference type="GO" id="GO:0004691">
    <property type="term" value="F:cAMP-dependent protein kinase activity"/>
    <property type="evidence" value="ECO:0007669"/>
    <property type="project" value="UniProtKB-EC"/>
</dbReference>
<evidence type="ECO:0000256" key="5">
    <source>
        <dbReference type="ARBA" id="ARBA00022777"/>
    </source>
</evidence>
<dbReference type="PANTHER" id="PTHR24353:SF143">
    <property type="entry name" value="PROTEIN KINASE DOMAIN-CONTAINING PROTEIN"/>
    <property type="match status" value="1"/>
</dbReference>
<comment type="caution">
    <text evidence="11">The sequence shown here is derived from an EMBL/GenBank/DDBJ whole genome shotgun (WGS) entry which is preliminary data.</text>
</comment>
<protein>
    <recommendedName>
        <fullName evidence="1">cAMP-dependent protein kinase</fullName>
        <ecNumber evidence="1">2.7.11.11</ecNumber>
    </recommendedName>
</protein>
<organism evidence="11 12">
    <name type="scientific">Mycena sanguinolenta</name>
    <dbReference type="NCBI Taxonomy" id="230812"/>
    <lineage>
        <taxon>Eukaryota</taxon>
        <taxon>Fungi</taxon>
        <taxon>Dikarya</taxon>
        <taxon>Basidiomycota</taxon>
        <taxon>Agaricomycotina</taxon>
        <taxon>Agaricomycetes</taxon>
        <taxon>Agaricomycetidae</taxon>
        <taxon>Agaricales</taxon>
        <taxon>Marasmiineae</taxon>
        <taxon>Mycenaceae</taxon>
        <taxon>Mycena</taxon>
    </lineage>
</organism>
<feature type="region of interest" description="Disordered" evidence="9">
    <location>
        <begin position="456"/>
        <end position="513"/>
    </location>
</feature>
<dbReference type="InterPro" id="IPR011009">
    <property type="entry name" value="Kinase-like_dom_sf"/>
</dbReference>
<evidence type="ECO:0000256" key="7">
    <source>
        <dbReference type="ARBA" id="ARBA00047292"/>
    </source>
</evidence>
<dbReference type="Gene3D" id="1.10.510.10">
    <property type="entry name" value="Transferase(Phosphotransferase) domain 1"/>
    <property type="match status" value="1"/>
</dbReference>
<proteinExistence type="predicted"/>
<name>A0A8H7CXH2_9AGAR</name>
<sequence length="565" mass="61730">MLLRSVMAPPCGMPPSAALEYQAPEIFLGWAHDSAVDCWSFGALLHFLLAGTNPMDADSYEAIRSHVLNGNIIFSDLMSAEAKDLIGKCLERNPTLRLTIGGIRDHKYFANVDWHDVRQKNIPPPARSPTPSPKLRPTSHDFPLPPGRFSLSLDPLLDISFTLQTASKAVPSQPRLERVPSRGTANALPRPLFRASHSMEDLRSRRQALKRLSLPLKSNASTSLLSLRDRRSAQVSGASPPVEADVPVPDSLHSFHSRLSLQIQTPDLLPQIFRSTLLDERVIEEEEPPQPSSTITSPTICEMTPRERMAQFWETLDAESQGSASSVPSLELRDALRLALPCPPLPGSQRKLRKRVSTSAIHAPDRRFSIISATNTTTHKLRKLRRPLSTPGLVSRRPDPILNLPPGVEQIGRGIGFTYKIPIGSHSKASICTNPARSAASKLFRSGLGLKNVLRRAKSQQFSPPAGAGRRRGPPANIMTSPHLTGTVAPGLHSPVSDGPLTPDSLTFPPLPEIASDPFAKDEIEDVRGAGTTLRLVHVPPSDYRLTFSPTAQPLDNIAFSSWNT</sequence>
<dbReference type="SUPFAM" id="SSF56112">
    <property type="entry name" value="Protein kinase-like (PK-like)"/>
    <property type="match status" value="1"/>
</dbReference>
<evidence type="ECO:0000256" key="2">
    <source>
        <dbReference type="ARBA" id="ARBA00022527"/>
    </source>
</evidence>
<evidence type="ECO:0000256" key="3">
    <source>
        <dbReference type="ARBA" id="ARBA00022679"/>
    </source>
</evidence>
<keyword evidence="3" id="KW-0808">Transferase</keyword>
<keyword evidence="2" id="KW-0723">Serine/threonine-protein kinase</keyword>
<dbReference type="PANTHER" id="PTHR24353">
    <property type="entry name" value="CYCLIC NUCLEOTIDE-DEPENDENT PROTEIN KINASE"/>
    <property type="match status" value="1"/>
</dbReference>
<feature type="region of interest" description="Disordered" evidence="9">
    <location>
        <begin position="119"/>
        <end position="141"/>
    </location>
</feature>
<reference evidence="11" key="1">
    <citation type="submission" date="2020-05" db="EMBL/GenBank/DDBJ databases">
        <title>Mycena genomes resolve the evolution of fungal bioluminescence.</title>
        <authorList>
            <person name="Tsai I.J."/>
        </authorList>
    </citation>
    <scope>NUCLEOTIDE SEQUENCE</scope>
    <source>
        <strain evidence="11">160909Yilan</strain>
    </source>
</reference>
<evidence type="ECO:0000256" key="6">
    <source>
        <dbReference type="ARBA" id="ARBA00022840"/>
    </source>
</evidence>
<keyword evidence="4" id="KW-0547">Nucleotide-binding</keyword>
<dbReference type="GO" id="GO:0005524">
    <property type="term" value="F:ATP binding"/>
    <property type="evidence" value="ECO:0007669"/>
    <property type="project" value="UniProtKB-KW"/>
</dbReference>
<feature type="region of interest" description="Disordered" evidence="9">
    <location>
        <begin position="170"/>
        <end position="190"/>
    </location>
</feature>
<feature type="domain" description="Protein kinase" evidence="10">
    <location>
        <begin position="1"/>
        <end position="109"/>
    </location>
</feature>
<keyword evidence="6" id="KW-0067">ATP-binding</keyword>
<feature type="region of interest" description="Disordered" evidence="9">
    <location>
        <begin position="225"/>
        <end position="249"/>
    </location>
</feature>
<keyword evidence="5 11" id="KW-0418">Kinase</keyword>
<dbReference type="PROSITE" id="PS50011">
    <property type="entry name" value="PROTEIN_KINASE_DOM"/>
    <property type="match status" value="1"/>
</dbReference>
<evidence type="ECO:0000259" key="10">
    <source>
        <dbReference type="PROSITE" id="PS50011"/>
    </source>
</evidence>
<evidence type="ECO:0000256" key="8">
    <source>
        <dbReference type="ARBA" id="ARBA00047454"/>
    </source>
</evidence>
<evidence type="ECO:0000256" key="4">
    <source>
        <dbReference type="ARBA" id="ARBA00022741"/>
    </source>
</evidence>
<dbReference type="Proteomes" id="UP000623467">
    <property type="component" value="Unassembled WGS sequence"/>
</dbReference>
<evidence type="ECO:0000256" key="9">
    <source>
        <dbReference type="SAM" id="MobiDB-lite"/>
    </source>
</evidence>
<dbReference type="GO" id="GO:0005952">
    <property type="term" value="C:cAMP-dependent protein kinase complex"/>
    <property type="evidence" value="ECO:0007669"/>
    <property type="project" value="TreeGrafter"/>
</dbReference>
<dbReference type="EMBL" id="JACAZH010000014">
    <property type="protein sequence ID" value="KAF7350983.1"/>
    <property type="molecule type" value="Genomic_DNA"/>
</dbReference>
<dbReference type="OrthoDB" id="347657at2759"/>
<accession>A0A8H7CXH2</accession>